<dbReference type="EMBL" id="FONS01000004">
    <property type="protein sequence ID" value="SFF00423.1"/>
    <property type="molecule type" value="Genomic_DNA"/>
</dbReference>
<dbReference type="InterPro" id="IPR011006">
    <property type="entry name" value="CheY-like_superfamily"/>
</dbReference>
<evidence type="ECO:0000259" key="3">
    <source>
        <dbReference type="PROSITE" id="PS50110"/>
    </source>
</evidence>
<dbReference type="InterPro" id="IPR001789">
    <property type="entry name" value="Sig_transdc_resp-reg_receiver"/>
</dbReference>
<dbReference type="STRING" id="34086.SAMN04488084_102472"/>
<gene>
    <name evidence="4" type="ORF">SAMN03003324_02042</name>
</gene>
<dbReference type="Pfam" id="PF00072">
    <property type="entry name" value="Response_reg"/>
    <property type="match status" value="1"/>
</dbReference>
<evidence type="ECO:0000256" key="1">
    <source>
        <dbReference type="ARBA" id="ARBA00022553"/>
    </source>
</evidence>
<proteinExistence type="predicted"/>
<evidence type="ECO:0000256" key="2">
    <source>
        <dbReference type="PROSITE-ProRule" id="PRU00169"/>
    </source>
</evidence>
<dbReference type="PANTHER" id="PTHR44591">
    <property type="entry name" value="STRESS RESPONSE REGULATOR PROTEIN 1"/>
    <property type="match status" value="1"/>
</dbReference>
<dbReference type="PANTHER" id="PTHR44591:SF3">
    <property type="entry name" value="RESPONSE REGULATORY DOMAIN-CONTAINING PROTEIN"/>
    <property type="match status" value="1"/>
</dbReference>
<feature type="domain" description="Response regulatory" evidence="3">
    <location>
        <begin position="19"/>
        <end position="132"/>
    </location>
</feature>
<dbReference type="Proteomes" id="UP000183129">
    <property type="component" value="Unassembled WGS sequence"/>
</dbReference>
<keyword evidence="1 2" id="KW-0597">Phosphoprotein</keyword>
<dbReference type="GO" id="GO:0000160">
    <property type="term" value="P:phosphorelay signal transduction system"/>
    <property type="evidence" value="ECO:0007669"/>
    <property type="project" value="InterPro"/>
</dbReference>
<organism evidence="4 5">
    <name type="scientific">Pedobacter antarcticus</name>
    <dbReference type="NCBI Taxonomy" id="34086"/>
    <lineage>
        <taxon>Bacteria</taxon>
        <taxon>Pseudomonadati</taxon>
        <taxon>Bacteroidota</taxon>
        <taxon>Sphingobacteriia</taxon>
        <taxon>Sphingobacteriales</taxon>
        <taxon>Sphingobacteriaceae</taxon>
        <taxon>Pedobacter</taxon>
    </lineage>
</organism>
<dbReference type="InterPro" id="IPR050595">
    <property type="entry name" value="Bact_response_regulator"/>
</dbReference>
<sequence>MWSISRRTREIHIDLMNKKILVLEKNKDILELLDIVLKDEGYITHLISSDHEVFKYVNEFKPDAILLDIINPSEEGTSICKQIKESDTHGHIPVIVLSTHPRIAVVKEICADEVVTKPFDISFLLSVLADQFQS</sequence>
<feature type="modified residue" description="4-aspartylphosphate" evidence="2">
    <location>
        <position position="68"/>
    </location>
</feature>
<dbReference type="PROSITE" id="PS50110">
    <property type="entry name" value="RESPONSE_REGULATORY"/>
    <property type="match status" value="1"/>
</dbReference>
<evidence type="ECO:0000313" key="5">
    <source>
        <dbReference type="Proteomes" id="UP000183129"/>
    </source>
</evidence>
<dbReference type="AlphaFoldDB" id="A0A1I2F612"/>
<name>A0A1I2F612_9SPHI</name>
<evidence type="ECO:0000313" key="4">
    <source>
        <dbReference type="EMBL" id="SFF00423.1"/>
    </source>
</evidence>
<dbReference type="SMART" id="SM00448">
    <property type="entry name" value="REC"/>
    <property type="match status" value="1"/>
</dbReference>
<reference evidence="4 5" key="1">
    <citation type="submission" date="2016-10" db="EMBL/GenBank/DDBJ databases">
        <authorList>
            <person name="de Groot N.N."/>
        </authorList>
    </citation>
    <scope>NUCLEOTIDE SEQUENCE [LARGE SCALE GENOMIC DNA]</scope>
    <source>
        <strain evidence="4 5">ATCC 51969</strain>
    </source>
</reference>
<accession>A0A1I2F612</accession>
<dbReference type="SUPFAM" id="SSF52172">
    <property type="entry name" value="CheY-like"/>
    <property type="match status" value="1"/>
</dbReference>
<dbReference type="Gene3D" id="3.40.50.2300">
    <property type="match status" value="1"/>
</dbReference>
<protein>
    <submittedName>
        <fullName evidence="4">Response regulator receiver domain-containing protein</fullName>
    </submittedName>
</protein>